<organism evidence="5 6">
    <name type="scientific">Anaerosalibacter massiliensis</name>
    <dbReference type="NCBI Taxonomy" id="1347392"/>
    <lineage>
        <taxon>Bacteria</taxon>
        <taxon>Bacillati</taxon>
        <taxon>Bacillota</taxon>
        <taxon>Tissierellia</taxon>
        <taxon>Tissierellales</taxon>
        <taxon>Sporanaerobacteraceae</taxon>
        <taxon>Anaerosalibacter</taxon>
    </lineage>
</organism>
<dbReference type="Proteomes" id="UP001142078">
    <property type="component" value="Unassembled WGS sequence"/>
</dbReference>
<evidence type="ECO:0000256" key="1">
    <source>
        <dbReference type="ARBA" id="ARBA00023015"/>
    </source>
</evidence>
<feature type="domain" description="HTH gntR-type" evidence="4">
    <location>
        <begin position="15"/>
        <end position="83"/>
    </location>
</feature>
<dbReference type="InterPro" id="IPR036390">
    <property type="entry name" value="WH_DNA-bd_sf"/>
</dbReference>
<dbReference type="PANTHER" id="PTHR44846:SF1">
    <property type="entry name" value="MANNOSYL-D-GLYCERATE TRANSPORT_METABOLISM SYSTEM REPRESSOR MNGR-RELATED"/>
    <property type="match status" value="1"/>
</dbReference>
<evidence type="ECO:0000256" key="3">
    <source>
        <dbReference type="ARBA" id="ARBA00023163"/>
    </source>
</evidence>
<dbReference type="InterPro" id="IPR000524">
    <property type="entry name" value="Tscrpt_reg_HTH_GntR"/>
</dbReference>
<dbReference type="Gene3D" id="1.10.10.10">
    <property type="entry name" value="Winged helix-like DNA-binding domain superfamily/Winged helix DNA-binding domain"/>
    <property type="match status" value="1"/>
</dbReference>
<keyword evidence="6" id="KW-1185">Reference proteome</keyword>
<dbReference type="PANTHER" id="PTHR44846">
    <property type="entry name" value="MANNOSYL-D-GLYCERATE TRANSPORT/METABOLISM SYSTEM REPRESSOR MNGR-RELATED"/>
    <property type="match status" value="1"/>
</dbReference>
<protein>
    <submittedName>
        <fullName evidence="5">GntR family transcriptional regulator</fullName>
    </submittedName>
</protein>
<dbReference type="InterPro" id="IPR028978">
    <property type="entry name" value="Chorismate_lyase_/UTRA_dom_sf"/>
</dbReference>
<dbReference type="InterPro" id="IPR050679">
    <property type="entry name" value="Bact_HTH_transcr_reg"/>
</dbReference>
<dbReference type="GO" id="GO:0045892">
    <property type="term" value="P:negative regulation of DNA-templated transcription"/>
    <property type="evidence" value="ECO:0007669"/>
    <property type="project" value="TreeGrafter"/>
</dbReference>
<dbReference type="SMART" id="SM00345">
    <property type="entry name" value="HTH_GNTR"/>
    <property type="match status" value="1"/>
</dbReference>
<dbReference type="SUPFAM" id="SSF46785">
    <property type="entry name" value="Winged helix' DNA-binding domain"/>
    <property type="match status" value="1"/>
</dbReference>
<reference evidence="5" key="1">
    <citation type="submission" date="2022-07" db="EMBL/GenBank/DDBJ databases">
        <title>Enhanced cultured diversity of the mouse gut microbiota enables custom-made synthetic communities.</title>
        <authorList>
            <person name="Afrizal A."/>
        </authorList>
    </citation>
    <scope>NUCLEOTIDE SEQUENCE</scope>
    <source>
        <strain evidence="5">DSM 29482</strain>
    </source>
</reference>
<dbReference type="FunFam" id="1.10.10.10:FF:000079">
    <property type="entry name" value="GntR family transcriptional regulator"/>
    <property type="match status" value="1"/>
</dbReference>
<dbReference type="RefSeq" id="WP_257490217.1">
    <property type="nucleotide sequence ID" value="NZ_JANJZL010000002.1"/>
</dbReference>
<dbReference type="PRINTS" id="PR00035">
    <property type="entry name" value="HTHGNTR"/>
</dbReference>
<dbReference type="Pfam" id="PF00392">
    <property type="entry name" value="GntR"/>
    <property type="match status" value="1"/>
</dbReference>
<dbReference type="Pfam" id="PF07702">
    <property type="entry name" value="UTRA"/>
    <property type="match status" value="1"/>
</dbReference>
<keyword evidence="1" id="KW-0805">Transcription regulation</keyword>
<evidence type="ECO:0000259" key="4">
    <source>
        <dbReference type="PROSITE" id="PS50949"/>
    </source>
</evidence>
<accession>A0A9X2MHJ0</accession>
<dbReference type="InterPro" id="IPR036388">
    <property type="entry name" value="WH-like_DNA-bd_sf"/>
</dbReference>
<dbReference type="Gene3D" id="3.40.1410.10">
    <property type="entry name" value="Chorismate lyase-like"/>
    <property type="match status" value="1"/>
</dbReference>
<keyword evidence="2" id="KW-0238">DNA-binding</keyword>
<sequence length="250" mass="29173">MKVKRNNELDKNGPIPLYSQLKEEIINRIQKGEYKVNDRLPSEKELMEIFGISRTTVRQAVDLLVQEGYLEIRRGIGTFVSKPKYSVWELEELRSFEDEVGRKGLKTETQALGLEIVNINSELKKIYSDKYNKFYKLTRLRFVERQPSILVTTFVPYDIAPGLEKYNFSAVSLFSILKEDYHIRIDYAKKTFRAINVNKEDAKLLNIKEGTAIQLVKTITYNTDGYPFEFSISRDRGDITRFSAVLKYKQ</sequence>
<dbReference type="InterPro" id="IPR011663">
    <property type="entry name" value="UTRA"/>
</dbReference>
<dbReference type="SUPFAM" id="SSF64288">
    <property type="entry name" value="Chorismate lyase-like"/>
    <property type="match status" value="1"/>
</dbReference>
<evidence type="ECO:0000313" key="6">
    <source>
        <dbReference type="Proteomes" id="UP001142078"/>
    </source>
</evidence>
<dbReference type="PROSITE" id="PS50949">
    <property type="entry name" value="HTH_GNTR"/>
    <property type="match status" value="1"/>
</dbReference>
<dbReference type="AlphaFoldDB" id="A0A9X2MHJ0"/>
<name>A0A9X2MHJ0_9FIRM</name>
<keyword evidence="3" id="KW-0804">Transcription</keyword>
<dbReference type="EMBL" id="JANJZL010000002">
    <property type="protein sequence ID" value="MCR2043257.1"/>
    <property type="molecule type" value="Genomic_DNA"/>
</dbReference>
<dbReference type="GO" id="GO:0003677">
    <property type="term" value="F:DNA binding"/>
    <property type="evidence" value="ECO:0007669"/>
    <property type="project" value="UniProtKB-KW"/>
</dbReference>
<dbReference type="CDD" id="cd07377">
    <property type="entry name" value="WHTH_GntR"/>
    <property type="match status" value="1"/>
</dbReference>
<proteinExistence type="predicted"/>
<comment type="caution">
    <text evidence="5">The sequence shown here is derived from an EMBL/GenBank/DDBJ whole genome shotgun (WGS) entry which is preliminary data.</text>
</comment>
<evidence type="ECO:0000313" key="5">
    <source>
        <dbReference type="EMBL" id="MCR2043257.1"/>
    </source>
</evidence>
<dbReference type="SMART" id="SM00866">
    <property type="entry name" value="UTRA"/>
    <property type="match status" value="1"/>
</dbReference>
<evidence type="ECO:0000256" key="2">
    <source>
        <dbReference type="ARBA" id="ARBA00023125"/>
    </source>
</evidence>
<dbReference type="GO" id="GO:0003700">
    <property type="term" value="F:DNA-binding transcription factor activity"/>
    <property type="evidence" value="ECO:0007669"/>
    <property type="project" value="InterPro"/>
</dbReference>
<gene>
    <name evidence="5" type="ORF">NSA23_03900</name>
</gene>